<dbReference type="CDD" id="cd03392">
    <property type="entry name" value="PAP2_like_2"/>
    <property type="match status" value="1"/>
</dbReference>
<keyword evidence="10" id="KW-1185">Reference proteome</keyword>
<dbReference type="GO" id="GO:0005886">
    <property type="term" value="C:plasma membrane"/>
    <property type="evidence" value="ECO:0007669"/>
    <property type="project" value="UniProtKB-SubCell"/>
</dbReference>
<evidence type="ECO:0000256" key="7">
    <source>
        <dbReference type="SAM" id="Phobius"/>
    </source>
</evidence>
<feature type="transmembrane region" description="Helical" evidence="7">
    <location>
        <begin position="67"/>
        <end position="87"/>
    </location>
</feature>
<name>A0A7L5AP13_9MICO</name>
<dbReference type="SUPFAM" id="SSF48317">
    <property type="entry name" value="Acid phosphatase/Vanadium-dependent haloperoxidase"/>
    <property type="match status" value="1"/>
</dbReference>
<proteinExistence type="predicted"/>
<dbReference type="GO" id="GO:0016787">
    <property type="term" value="F:hydrolase activity"/>
    <property type="evidence" value="ECO:0007669"/>
    <property type="project" value="UniProtKB-KW"/>
</dbReference>
<dbReference type="PANTHER" id="PTHR14969">
    <property type="entry name" value="SPHINGOSINE-1-PHOSPHATE PHOSPHOHYDROLASE"/>
    <property type="match status" value="1"/>
</dbReference>
<dbReference type="OrthoDB" id="5289372at2"/>
<evidence type="ECO:0000256" key="4">
    <source>
        <dbReference type="ARBA" id="ARBA00022801"/>
    </source>
</evidence>
<feature type="transmembrane region" description="Helical" evidence="7">
    <location>
        <begin position="156"/>
        <end position="176"/>
    </location>
</feature>
<gene>
    <name evidence="9" type="ORF">BHD05_00530</name>
</gene>
<reference evidence="9 10" key="1">
    <citation type="submission" date="2016-09" db="EMBL/GenBank/DDBJ databases">
        <title>Complete genome sequence of microbes from the polar regions.</title>
        <authorList>
            <person name="Liao L."/>
            <person name="Chen B."/>
        </authorList>
    </citation>
    <scope>NUCLEOTIDE SEQUENCE [LARGE SCALE GENOMIC DNA]</scope>
    <source>
        <strain evidence="9 10">ZS314</strain>
    </source>
</reference>
<accession>A0A7L5AP13</accession>
<dbReference type="InterPro" id="IPR036938">
    <property type="entry name" value="PAP2/HPO_sf"/>
</dbReference>
<comment type="subcellular location">
    <subcellularLocation>
        <location evidence="1">Cell membrane</location>
        <topology evidence="1">Multi-pass membrane protein</topology>
    </subcellularLocation>
</comment>
<dbReference type="KEGG" id="mant:BHD05_00530"/>
<evidence type="ECO:0000256" key="1">
    <source>
        <dbReference type="ARBA" id="ARBA00004651"/>
    </source>
</evidence>
<feature type="domain" description="Phosphatidic acid phosphatase type 2/haloperoxidase" evidence="8">
    <location>
        <begin position="93"/>
        <end position="197"/>
    </location>
</feature>
<keyword evidence="2" id="KW-1003">Cell membrane</keyword>
<feature type="transmembrane region" description="Helical" evidence="7">
    <location>
        <begin position="12"/>
        <end position="32"/>
    </location>
</feature>
<sequence>MKSEVRVTQRWPLFSGIAAVVLAAVLGAVIAYRANNMPFGFDTEWMNEILEDRNTVWEVPAQLMNTLGGGLFGVIILPVAIVVVLLIMRGKWAALYFAAASILSAGLVQLLKNAFARPRPEDMLVTADIGSFPSGHVANAATMAVVLGFILHRTWVWIAGLVYAILMMVSRTYLGVHWVSDTVGGLVLGAGVAVILWAPLAHRLYVERYKPIVAQA</sequence>
<evidence type="ECO:0000256" key="5">
    <source>
        <dbReference type="ARBA" id="ARBA00022989"/>
    </source>
</evidence>
<dbReference type="Proteomes" id="UP000464507">
    <property type="component" value="Chromosome"/>
</dbReference>
<dbReference type="EMBL" id="CP017146">
    <property type="protein sequence ID" value="QHO70871.1"/>
    <property type="molecule type" value="Genomic_DNA"/>
</dbReference>
<feature type="transmembrane region" description="Helical" evidence="7">
    <location>
        <begin position="182"/>
        <end position="200"/>
    </location>
</feature>
<dbReference type="Pfam" id="PF01569">
    <property type="entry name" value="PAP2"/>
    <property type="match status" value="1"/>
</dbReference>
<evidence type="ECO:0000313" key="10">
    <source>
        <dbReference type="Proteomes" id="UP000464507"/>
    </source>
</evidence>
<organism evidence="9 10">
    <name type="scientific">Marisediminicola antarctica</name>
    <dbReference type="NCBI Taxonomy" id="674079"/>
    <lineage>
        <taxon>Bacteria</taxon>
        <taxon>Bacillati</taxon>
        <taxon>Actinomycetota</taxon>
        <taxon>Actinomycetes</taxon>
        <taxon>Micrococcales</taxon>
        <taxon>Microbacteriaceae</taxon>
        <taxon>Marisediminicola</taxon>
    </lineage>
</organism>
<evidence type="ECO:0000256" key="2">
    <source>
        <dbReference type="ARBA" id="ARBA00022475"/>
    </source>
</evidence>
<dbReference type="SMART" id="SM00014">
    <property type="entry name" value="acidPPc"/>
    <property type="match status" value="1"/>
</dbReference>
<evidence type="ECO:0000313" key="9">
    <source>
        <dbReference type="EMBL" id="QHO70871.1"/>
    </source>
</evidence>
<keyword evidence="5 7" id="KW-1133">Transmembrane helix</keyword>
<protein>
    <recommendedName>
        <fullName evidence="8">Phosphatidic acid phosphatase type 2/haloperoxidase domain-containing protein</fullName>
    </recommendedName>
</protein>
<dbReference type="InterPro" id="IPR000326">
    <property type="entry name" value="PAP2/HPO"/>
</dbReference>
<dbReference type="PANTHER" id="PTHR14969:SF62">
    <property type="entry name" value="DECAPRENYLPHOSPHORYL-5-PHOSPHORIBOSE PHOSPHATASE RV3807C-RELATED"/>
    <property type="match status" value="1"/>
</dbReference>
<feature type="transmembrane region" description="Helical" evidence="7">
    <location>
        <begin position="94"/>
        <end position="111"/>
    </location>
</feature>
<keyword evidence="4" id="KW-0378">Hydrolase</keyword>
<dbReference type="AlphaFoldDB" id="A0A7L5AP13"/>
<evidence type="ECO:0000256" key="6">
    <source>
        <dbReference type="ARBA" id="ARBA00023136"/>
    </source>
</evidence>
<dbReference type="Gene3D" id="1.20.144.10">
    <property type="entry name" value="Phosphatidic acid phosphatase type 2/haloperoxidase"/>
    <property type="match status" value="2"/>
</dbReference>
<evidence type="ECO:0000256" key="3">
    <source>
        <dbReference type="ARBA" id="ARBA00022692"/>
    </source>
</evidence>
<keyword evidence="3 7" id="KW-0812">Transmembrane</keyword>
<keyword evidence="6 7" id="KW-0472">Membrane</keyword>
<evidence type="ECO:0000259" key="8">
    <source>
        <dbReference type="SMART" id="SM00014"/>
    </source>
</evidence>
<feature type="transmembrane region" description="Helical" evidence="7">
    <location>
        <begin position="131"/>
        <end position="151"/>
    </location>
</feature>